<keyword evidence="1" id="KW-0812">Transmembrane</keyword>
<proteinExistence type="predicted"/>
<gene>
    <name evidence="2" type="ORF">ROLI_006430</name>
</gene>
<protein>
    <submittedName>
        <fullName evidence="2">Uncharacterized protein</fullName>
    </submittedName>
</protein>
<reference evidence="3" key="1">
    <citation type="submission" date="2024-01" db="EMBL/GenBank/DDBJ databases">
        <title>Roseobacter fucihabitans sp. nov., isolated from the brown alga Fucus spiralis.</title>
        <authorList>
            <person name="Hahnke S."/>
            <person name="Berger M."/>
            <person name="Schlingloff A."/>
            <person name="Athale I."/>
            <person name="Neumann-Schaal M."/>
            <person name="Adenaya A."/>
            <person name="Poehlein A."/>
            <person name="Daniel R."/>
            <person name="Pertersen J."/>
            <person name="Brinkhoff T."/>
        </authorList>
    </citation>
    <scope>NUCLEOTIDE SEQUENCE [LARGE SCALE GENOMIC DNA]</scope>
    <source>
        <strain evidence="3">B14</strain>
    </source>
</reference>
<organism evidence="2 3">
    <name type="scientific">Roseobacter fucihabitans</name>
    <dbReference type="NCBI Taxonomy" id="1537242"/>
    <lineage>
        <taxon>Bacteria</taxon>
        <taxon>Pseudomonadati</taxon>
        <taxon>Pseudomonadota</taxon>
        <taxon>Alphaproteobacteria</taxon>
        <taxon>Rhodobacterales</taxon>
        <taxon>Roseobacteraceae</taxon>
        <taxon>Roseobacter</taxon>
    </lineage>
</organism>
<keyword evidence="1" id="KW-0472">Membrane</keyword>
<accession>A0ABZ2BNH5</accession>
<name>A0ABZ2BNH5_9RHOB</name>
<evidence type="ECO:0000313" key="2">
    <source>
        <dbReference type="EMBL" id="WVX47572.1"/>
    </source>
</evidence>
<evidence type="ECO:0000256" key="1">
    <source>
        <dbReference type="SAM" id="Phobius"/>
    </source>
</evidence>
<dbReference type="Proteomes" id="UP001318682">
    <property type="component" value="Chromosome"/>
</dbReference>
<keyword evidence="3" id="KW-1185">Reference proteome</keyword>
<keyword evidence="1" id="KW-1133">Transmembrane helix</keyword>
<sequence>MQFSARRSLRISISHLNYQGCGAEKVTNTSNGNASDHATLNPLKVPRFARARRVGRTIFFLMGLDLLHISLSVALLKNQPNLPRHSKTLGSKTSGCLRSKALRRIFDLCHYKPSLFNANKSPVSSNFQGVYQIHNRRIINVATNPNQHACPGFRNNTKQAAISLRPEPLLARSYLTSASGSVQSEYRTAHLPR</sequence>
<evidence type="ECO:0000313" key="3">
    <source>
        <dbReference type="Proteomes" id="UP001318682"/>
    </source>
</evidence>
<dbReference type="EMBL" id="CP143423">
    <property type="protein sequence ID" value="WVX47572.1"/>
    <property type="molecule type" value="Genomic_DNA"/>
</dbReference>
<feature type="transmembrane region" description="Helical" evidence="1">
    <location>
        <begin position="57"/>
        <end position="76"/>
    </location>
</feature>